<evidence type="ECO:0000313" key="5">
    <source>
        <dbReference type="EMBL" id="RSM40373.1"/>
    </source>
</evidence>
<dbReference type="CDD" id="cd06267">
    <property type="entry name" value="PBP1_LacI_sugar_binding-like"/>
    <property type="match status" value="1"/>
</dbReference>
<dbReference type="Pfam" id="PF13377">
    <property type="entry name" value="Peripla_BP_3"/>
    <property type="match status" value="1"/>
</dbReference>
<dbReference type="GO" id="GO:0003700">
    <property type="term" value="F:DNA-binding transcription factor activity"/>
    <property type="evidence" value="ECO:0007669"/>
    <property type="project" value="TreeGrafter"/>
</dbReference>
<dbReference type="GO" id="GO:0000976">
    <property type="term" value="F:transcription cis-regulatory region binding"/>
    <property type="evidence" value="ECO:0007669"/>
    <property type="project" value="TreeGrafter"/>
</dbReference>
<keyword evidence="6" id="KW-1185">Reference proteome</keyword>
<dbReference type="Proteomes" id="UP000286716">
    <property type="component" value="Unassembled WGS sequence"/>
</dbReference>
<dbReference type="SUPFAM" id="SSF47413">
    <property type="entry name" value="lambda repressor-like DNA-binding domains"/>
    <property type="match status" value="1"/>
</dbReference>
<accession>A0A428WBD4</accession>
<dbReference type="InterPro" id="IPR046335">
    <property type="entry name" value="LacI/GalR-like_sensor"/>
</dbReference>
<evidence type="ECO:0000256" key="2">
    <source>
        <dbReference type="ARBA" id="ARBA00023125"/>
    </source>
</evidence>
<dbReference type="AlphaFoldDB" id="A0A428WBD4"/>
<feature type="domain" description="HTH lacI-type" evidence="4">
    <location>
        <begin position="9"/>
        <end position="63"/>
    </location>
</feature>
<dbReference type="PRINTS" id="PR00036">
    <property type="entry name" value="HTHLACI"/>
</dbReference>
<dbReference type="InterPro" id="IPR028082">
    <property type="entry name" value="Peripla_BP_I"/>
</dbReference>
<evidence type="ECO:0000256" key="1">
    <source>
        <dbReference type="ARBA" id="ARBA00023015"/>
    </source>
</evidence>
<dbReference type="Gene3D" id="1.10.260.40">
    <property type="entry name" value="lambda repressor-like DNA-binding domains"/>
    <property type="match status" value="1"/>
</dbReference>
<gene>
    <name evidence="5" type="ORF">DMA12_27245</name>
</gene>
<organism evidence="5 6">
    <name type="scientific">Amycolatopsis balhimycina DSM 5908</name>
    <dbReference type="NCBI Taxonomy" id="1081091"/>
    <lineage>
        <taxon>Bacteria</taxon>
        <taxon>Bacillati</taxon>
        <taxon>Actinomycetota</taxon>
        <taxon>Actinomycetes</taxon>
        <taxon>Pseudonocardiales</taxon>
        <taxon>Pseudonocardiaceae</taxon>
        <taxon>Amycolatopsis</taxon>
    </lineage>
</organism>
<evidence type="ECO:0000256" key="3">
    <source>
        <dbReference type="ARBA" id="ARBA00023163"/>
    </source>
</evidence>
<dbReference type="PANTHER" id="PTHR30146">
    <property type="entry name" value="LACI-RELATED TRANSCRIPTIONAL REPRESSOR"/>
    <property type="match status" value="1"/>
</dbReference>
<name>A0A428WBD4_AMYBA</name>
<evidence type="ECO:0000313" key="6">
    <source>
        <dbReference type="Proteomes" id="UP000286716"/>
    </source>
</evidence>
<dbReference type="PROSITE" id="PS00356">
    <property type="entry name" value="HTH_LACI_1"/>
    <property type="match status" value="1"/>
</dbReference>
<keyword evidence="2" id="KW-0238">DNA-binding</keyword>
<evidence type="ECO:0000259" key="4">
    <source>
        <dbReference type="PROSITE" id="PS50932"/>
    </source>
</evidence>
<dbReference type="CDD" id="cd01392">
    <property type="entry name" value="HTH_LacI"/>
    <property type="match status" value="1"/>
</dbReference>
<sequence length="348" mass="37081">MRATDPRSITIRDVAREAGVSPAAVSKVLNNAYGVSDAMRERVTAATRKLGYRPKPAARAMRGRSYTIGVLLADVASPFAPMIVDGIQREIDDTGLQVLLGPGGASPERQQRSIEAMVDRQMDGLILIAPNVPTTWLETLAEEVPVVVIARHGRGRNYDSVVDDDVAGAELVVKHLSELGHEHITHIAHPIGKLRRPSVLSHTAREDGYCRAMTDRGLVPHVVTTSYTEEGGYTAAMAALRSERPPTAIFAGADVAAFGVLRAAAELGLDVPGDVSVVGYDNVAISGLPQISLTTVDQSGELTGSMSARLLRERLDGRDKPVTFSVSTQLVERRSTAVVRPADPSGGV</sequence>
<dbReference type="EMBL" id="QHHU01000040">
    <property type="protein sequence ID" value="RSM40373.1"/>
    <property type="molecule type" value="Genomic_DNA"/>
</dbReference>
<dbReference type="InterPro" id="IPR000843">
    <property type="entry name" value="HTH_LacI"/>
</dbReference>
<dbReference type="Gene3D" id="3.40.50.2300">
    <property type="match status" value="2"/>
</dbReference>
<dbReference type="OrthoDB" id="59108at2"/>
<proteinExistence type="predicted"/>
<keyword evidence="1" id="KW-0805">Transcription regulation</keyword>
<dbReference type="PROSITE" id="PS50932">
    <property type="entry name" value="HTH_LACI_2"/>
    <property type="match status" value="1"/>
</dbReference>
<protein>
    <submittedName>
        <fullName evidence="5">LacI family transcriptional regulator</fullName>
    </submittedName>
</protein>
<dbReference type="SMART" id="SM00354">
    <property type="entry name" value="HTH_LACI"/>
    <property type="match status" value="1"/>
</dbReference>
<dbReference type="Pfam" id="PF00356">
    <property type="entry name" value="LacI"/>
    <property type="match status" value="1"/>
</dbReference>
<dbReference type="InterPro" id="IPR010982">
    <property type="entry name" value="Lambda_DNA-bd_dom_sf"/>
</dbReference>
<dbReference type="SUPFAM" id="SSF53822">
    <property type="entry name" value="Periplasmic binding protein-like I"/>
    <property type="match status" value="1"/>
</dbReference>
<reference evidence="5 6" key="1">
    <citation type="submission" date="2018-05" db="EMBL/GenBank/DDBJ databases">
        <title>Evolution of GPA BGCs.</title>
        <authorList>
            <person name="Waglechner N."/>
            <person name="Wright G.D."/>
        </authorList>
    </citation>
    <scope>NUCLEOTIDE SEQUENCE [LARGE SCALE GENOMIC DNA]</scope>
    <source>
        <strain evidence="5 6">DSM 5908</strain>
    </source>
</reference>
<dbReference type="PANTHER" id="PTHR30146:SF138">
    <property type="entry name" value="TRANSCRIPTIONAL REGULATORY PROTEIN"/>
    <property type="match status" value="1"/>
</dbReference>
<keyword evidence="3" id="KW-0804">Transcription</keyword>
<comment type="caution">
    <text evidence="5">The sequence shown here is derived from an EMBL/GenBank/DDBJ whole genome shotgun (WGS) entry which is preliminary data.</text>
</comment>